<keyword evidence="1" id="KW-0812">Transmembrane</keyword>
<keyword evidence="3" id="KW-1185">Reference proteome</keyword>
<keyword evidence="1" id="KW-0472">Membrane</keyword>
<feature type="transmembrane region" description="Helical" evidence="1">
    <location>
        <begin position="241"/>
        <end position="258"/>
    </location>
</feature>
<feature type="transmembrane region" description="Helical" evidence="1">
    <location>
        <begin position="6"/>
        <end position="31"/>
    </location>
</feature>
<dbReference type="PIRSF" id="PIRSF033101">
    <property type="entry name" value="UCP033101"/>
    <property type="match status" value="1"/>
</dbReference>
<accession>A0A8J6J112</accession>
<proteinExistence type="predicted"/>
<dbReference type="InterPro" id="IPR011397">
    <property type="entry name" value="YhfC"/>
</dbReference>
<keyword evidence="2" id="KW-0378">Hydrolase</keyword>
<feature type="transmembrane region" description="Helical" evidence="1">
    <location>
        <begin position="43"/>
        <end position="60"/>
    </location>
</feature>
<sequence length="266" mass="28456">MEMNGAVASSAILVMGLVGLFSVALPLGLALLFRRRTGGRTRFFLLGCVVFPLFAMGLEAQGHRLLYYGVWSQALNSSIWLYALYGGLMAGIFEECGRWVAFRLGRRWTQGPGDALMYGAGHGGAESFLLLGMTMVNNVILSLTINQGGLPAVEELIGPISEAGMAAITSLAVTPAALYLWGAFERITAMVVQIALSVLVYAAVTRKSGWYWFPAAILLHAAVDVTAVAAGAFLPIPATEALLAAWAAALALLARRVYLQEKWKKS</sequence>
<dbReference type="EMBL" id="JACOPO010000002">
    <property type="protein sequence ID" value="MBC5722114.1"/>
    <property type="molecule type" value="Genomic_DNA"/>
</dbReference>
<evidence type="ECO:0000313" key="2">
    <source>
        <dbReference type="EMBL" id="MBC5722114.1"/>
    </source>
</evidence>
<feature type="transmembrane region" description="Helical" evidence="1">
    <location>
        <begin position="163"/>
        <end position="181"/>
    </location>
</feature>
<dbReference type="Proteomes" id="UP000628736">
    <property type="component" value="Unassembled WGS sequence"/>
</dbReference>
<organism evidence="2 3">
    <name type="scientific">Flintibacter hominis</name>
    <dbReference type="NCBI Taxonomy" id="2763048"/>
    <lineage>
        <taxon>Bacteria</taxon>
        <taxon>Bacillati</taxon>
        <taxon>Bacillota</taxon>
        <taxon>Clostridia</taxon>
        <taxon>Eubacteriales</taxon>
        <taxon>Flintibacter</taxon>
    </lineage>
</organism>
<dbReference type="RefSeq" id="WP_186852361.1">
    <property type="nucleotide sequence ID" value="NZ_JACOPO010000002.1"/>
</dbReference>
<keyword evidence="2" id="KW-0482">Metalloprotease</keyword>
<keyword evidence="1" id="KW-1133">Transmembrane helix</keyword>
<name>A0A8J6J112_9FIRM</name>
<comment type="caution">
    <text evidence="2">The sequence shown here is derived from an EMBL/GenBank/DDBJ whole genome shotgun (WGS) entry which is preliminary data.</text>
</comment>
<feature type="transmembrane region" description="Helical" evidence="1">
    <location>
        <begin position="211"/>
        <end position="235"/>
    </location>
</feature>
<feature type="transmembrane region" description="Helical" evidence="1">
    <location>
        <begin position="80"/>
        <end position="101"/>
    </location>
</feature>
<protein>
    <submittedName>
        <fullName evidence="2">YhfC family intramembrane metalloprotease</fullName>
    </submittedName>
</protein>
<evidence type="ECO:0000256" key="1">
    <source>
        <dbReference type="SAM" id="Phobius"/>
    </source>
</evidence>
<keyword evidence="2" id="KW-0645">Protease</keyword>
<gene>
    <name evidence="2" type="ORF">H8S11_04700</name>
</gene>
<dbReference type="AlphaFoldDB" id="A0A8J6J112"/>
<reference evidence="2" key="1">
    <citation type="submission" date="2020-08" db="EMBL/GenBank/DDBJ databases">
        <title>Genome public.</title>
        <authorList>
            <person name="Liu C."/>
            <person name="Sun Q."/>
        </authorList>
    </citation>
    <scope>NUCLEOTIDE SEQUENCE</scope>
    <source>
        <strain evidence="2">NSJ-23</strain>
    </source>
</reference>
<dbReference type="Pfam" id="PF10086">
    <property type="entry name" value="YhfC"/>
    <property type="match status" value="1"/>
</dbReference>
<evidence type="ECO:0000313" key="3">
    <source>
        <dbReference type="Proteomes" id="UP000628736"/>
    </source>
</evidence>
<dbReference type="GO" id="GO:0008237">
    <property type="term" value="F:metallopeptidase activity"/>
    <property type="evidence" value="ECO:0007669"/>
    <property type="project" value="UniProtKB-KW"/>
</dbReference>